<accession>A0AAX6EKW4</accession>
<reference evidence="2" key="1">
    <citation type="journal article" date="2023" name="GigaByte">
        <title>Genome assembly of the bearded iris, Iris pallida Lam.</title>
        <authorList>
            <person name="Bruccoleri R.E."/>
            <person name="Oakeley E.J."/>
            <person name="Faust A.M.E."/>
            <person name="Altorfer M."/>
            <person name="Dessus-Babus S."/>
            <person name="Burckhardt D."/>
            <person name="Oertli M."/>
            <person name="Naumann U."/>
            <person name="Petersen F."/>
            <person name="Wong J."/>
        </authorList>
    </citation>
    <scope>NUCLEOTIDE SEQUENCE</scope>
    <source>
        <strain evidence="2">GSM-AAB239-AS_SAM_17_03QT</strain>
    </source>
</reference>
<comment type="caution">
    <text evidence="2">The sequence shown here is derived from an EMBL/GenBank/DDBJ whole genome shotgun (WGS) entry which is preliminary data.</text>
</comment>
<keyword evidence="1" id="KW-0732">Signal</keyword>
<evidence type="ECO:0000313" key="2">
    <source>
        <dbReference type="EMBL" id="KAJ6804656.1"/>
    </source>
</evidence>
<reference evidence="2" key="2">
    <citation type="submission" date="2023-04" db="EMBL/GenBank/DDBJ databases">
        <authorList>
            <person name="Bruccoleri R.E."/>
            <person name="Oakeley E.J."/>
            <person name="Faust A.-M."/>
            <person name="Dessus-Babus S."/>
            <person name="Altorfer M."/>
            <person name="Burckhardt D."/>
            <person name="Oertli M."/>
            <person name="Naumann U."/>
            <person name="Petersen F."/>
            <person name="Wong J."/>
        </authorList>
    </citation>
    <scope>NUCLEOTIDE SEQUENCE</scope>
    <source>
        <strain evidence="2">GSM-AAB239-AS_SAM_17_03QT</strain>
        <tissue evidence="2">Leaf</tissue>
    </source>
</reference>
<organism evidence="2 3">
    <name type="scientific">Iris pallida</name>
    <name type="common">Sweet iris</name>
    <dbReference type="NCBI Taxonomy" id="29817"/>
    <lineage>
        <taxon>Eukaryota</taxon>
        <taxon>Viridiplantae</taxon>
        <taxon>Streptophyta</taxon>
        <taxon>Embryophyta</taxon>
        <taxon>Tracheophyta</taxon>
        <taxon>Spermatophyta</taxon>
        <taxon>Magnoliopsida</taxon>
        <taxon>Liliopsida</taxon>
        <taxon>Asparagales</taxon>
        <taxon>Iridaceae</taxon>
        <taxon>Iridoideae</taxon>
        <taxon>Irideae</taxon>
        <taxon>Iris</taxon>
    </lineage>
</organism>
<name>A0AAX6EKW4_IRIPA</name>
<dbReference type="EMBL" id="JANAVB010035818">
    <property type="protein sequence ID" value="KAJ6804656.1"/>
    <property type="molecule type" value="Genomic_DNA"/>
</dbReference>
<dbReference type="Proteomes" id="UP001140949">
    <property type="component" value="Unassembled WGS sequence"/>
</dbReference>
<proteinExistence type="predicted"/>
<sequence>MYVIVIVNLITLVIIGDAGDSFVSAEDCFEEDKPGISYKDYFLTTMGKKKESQKYR</sequence>
<gene>
    <name evidence="2" type="ORF">M6B38_182660</name>
</gene>
<keyword evidence="3" id="KW-1185">Reference proteome</keyword>
<protein>
    <submittedName>
        <fullName evidence="2">Uncharacterized protein</fullName>
    </submittedName>
</protein>
<evidence type="ECO:0000313" key="3">
    <source>
        <dbReference type="Proteomes" id="UP001140949"/>
    </source>
</evidence>
<feature type="signal peptide" evidence="1">
    <location>
        <begin position="1"/>
        <end position="25"/>
    </location>
</feature>
<dbReference type="AlphaFoldDB" id="A0AAX6EKW4"/>
<evidence type="ECO:0000256" key="1">
    <source>
        <dbReference type="SAM" id="SignalP"/>
    </source>
</evidence>
<feature type="chain" id="PRO_5043612728" evidence="1">
    <location>
        <begin position="26"/>
        <end position="56"/>
    </location>
</feature>